<dbReference type="InterPro" id="IPR008928">
    <property type="entry name" value="6-hairpin_glycosidase_sf"/>
</dbReference>
<gene>
    <name evidence="1" type="ORF">SDC9_130668</name>
</gene>
<dbReference type="GO" id="GO:0005975">
    <property type="term" value="P:carbohydrate metabolic process"/>
    <property type="evidence" value="ECO:0007669"/>
    <property type="project" value="InterPro"/>
</dbReference>
<dbReference type="Gene3D" id="1.50.10.10">
    <property type="match status" value="1"/>
</dbReference>
<dbReference type="EMBL" id="VSSQ01032361">
    <property type="protein sequence ID" value="MPM83599.1"/>
    <property type="molecule type" value="Genomic_DNA"/>
</dbReference>
<comment type="caution">
    <text evidence="1">The sequence shown here is derived from an EMBL/GenBank/DDBJ whole genome shotgun (WGS) entry which is preliminary data.</text>
</comment>
<reference evidence="1" key="1">
    <citation type="submission" date="2019-08" db="EMBL/GenBank/DDBJ databases">
        <authorList>
            <person name="Kucharzyk K."/>
            <person name="Murdoch R.W."/>
            <person name="Higgins S."/>
            <person name="Loffler F."/>
        </authorList>
    </citation>
    <scope>NUCLEOTIDE SEQUENCE</scope>
</reference>
<dbReference type="AlphaFoldDB" id="A0A645D317"/>
<name>A0A645D317_9ZZZZ</name>
<organism evidence="1">
    <name type="scientific">bioreactor metagenome</name>
    <dbReference type="NCBI Taxonomy" id="1076179"/>
    <lineage>
        <taxon>unclassified sequences</taxon>
        <taxon>metagenomes</taxon>
        <taxon>ecological metagenomes</taxon>
    </lineage>
</organism>
<evidence type="ECO:0008006" key="2">
    <source>
        <dbReference type="Google" id="ProtNLM"/>
    </source>
</evidence>
<proteinExistence type="predicted"/>
<sequence length="248" mass="28400">MMIAALSLLYRVSDDEKYLRMAEKAESFIANKLCKDNKLYASFRDGRCGSLGFLDDYAFYVFALTALYEATFDYNYLEKAQIFCDRVIKDFYDHQNGGFTFSGKENEQLIFEAKENYDGAIPSGNSVMAYNLVKLSSLTENEQYGDLAEKQLVYISADAKHYLMGYSFYLLALSRYLDPPVHITAVLKNKEDLEDLKGQFGLDTDITVVIPPTEKYPLLNNETTFYVCRNHSCLPPTNEIPKNKNRLL</sequence>
<dbReference type="InterPro" id="IPR024705">
    <property type="entry name" value="Ssp411"/>
</dbReference>
<dbReference type="PANTHER" id="PTHR42899:SF1">
    <property type="entry name" value="SPERMATOGENESIS-ASSOCIATED PROTEIN 20"/>
    <property type="match status" value="1"/>
</dbReference>
<protein>
    <recommendedName>
        <fullName evidence="2">Thioredoxin domain-containing protein</fullName>
    </recommendedName>
</protein>
<accession>A0A645D317</accession>
<evidence type="ECO:0000313" key="1">
    <source>
        <dbReference type="EMBL" id="MPM83599.1"/>
    </source>
</evidence>
<dbReference type="SUPFAM" id="SSF48208">
    <property type="entry name" value="Six-hairpin glycosidases"/>
    <property type="match status" value="1"/>
</dbReference>
<dbReference type="InterPro" id="IPR012341">
    <property type="entry name" value="6hp_glycosidase-like_sf"/>
</dbReference>
<dbReference type="PANTHER" id="PTHR42899">
    <property type="entry name" value="SPERMATOGENESIS-ASSOCIATED PROTEIN 20"/>
    <property type="match status" value="1"/>
</dbReference>